<organism evidence="3 4">
    <name type="scientific">Leptospirillum ferrodiazotrophum</name>
    <dbReference type="NCBI Taxonomy" id="412449"/>
    <lineage>
        <taxon>Bacteria</taxon>
        <taxon>Pseudomonadati</taxon>
        <taxon>Nitrospirota</taxon>
        <taxon>Nitrospiria</taxon>
        <taxon>Nitrospirales</taxon>
        <taxon>Nitrospiraceae</taxon>
        <taxon>Leptospirillum</taxon>
    </lineage>
</organism>
<evidence type="ECO:0000256" key="1">
    <source>
        <dbReference type="SAM" id="MobiDB-lite"/>
    </source>
</evidence>
<accession>C6HU93</accession>
<dbReference type="PANTHER" id="PTHR33498">
    <property type="entry name" value="TRANSPOSASE FOR INSERTION SEQUENCE ELEMENT IS1557"/>
    <property type="match status" value="1"/>
</dbReference>
<dbReference type="PANTHER" id="PTHR33498:SF1">
    <property type="entry name" value="TRANSPOSASE FOR INSERTION SEQUENCE ELEMENT IS1557"/>
    <property type="match status" value="1"/>
</dbReference>
<protein>
    <submittedName>
        <fullName evidence="3">Transposase, IS204/IS1001/IS1096/IS1165 family protein</fullName>
    </submittedName>
</protein>
<evidence type="ECO:0000313" key="3">
    <source>
        <dbReference type="EMBL" id="EES53826.1"/>
    </source>
</evidence>
<reference evidence="3 4" key="1">
    <citation type="journal article" date="2009" name="Appl. Environ. Microbiol.">
        <title>Community genomic and proteomic analyses of chemoautotrophic iron-oxidizing "Leptospirillum rubarum" (Group II) and "Leptospirillum ferrodiazotrophum" (Group III) bacteria in acid mine drainage biofilms.</title>
        <authorList>
            <person name="Goltsman D.S."/>
            <person name="Denef V.J."/>
            <person name="Singer S.W."/>
            <person name="VerBerkmoes N.C."/>
            <person name="Lefsrud M."/>
            <person name="Mueller R.S."/>
            <person name="Dick G.J."/>
            <person name="Sun C.L."/>
            <person name="Wheeler K.E."/>
            <person name="Zemla A."/>
            <person name="Baker B.J."/>
            <person name="Hauser L."/>
            <person name="Land M."/>
            <person name="Shah M.B."/>
            <person name="Thelen M.P."/>
            <person name="Hettich R.L."/>
            <person name="Banfield J.F."/>
        </authorList>
    </citation>
    <scope>NUCLEOTIDE SEQUENCE [LARGE SCALE GENOMIC DNA]</scope>
</reference>
<sequence>MVASSDNDSLPPLSCKVVTEEVEFLPVRGPRVTRPLAHLVCELCKITTHKAVGLLLGLHRGTVKAIDQAMMEKVQSERPLDGIDVLGFDEIAAGKGQSDWTLICAPEGPRGPGLLHIMEGRKEKDLTPFWSWFGKERSQKVTHAVMDMWPAFRKSFLAHCPKGKVISDKFHVIRHLLDAVNEGRKQELKRLGGAFRGAFVGKEIRAPGSEVEPQARGEKSPLGASSRQPPGSLRLMFSRSASTTFGTSRPEHGQ</sequence>
<evidence type="ECO:0000313" key="4">
    <source>
        <dbReference type="Proteomes" id="UP000009374"/>
    </source>
</evidence>
<name>C6HU93_9BACT</name>
<dbReference type="Proteomes" id="UP000009374">
    <property type="component" value="Unassembled WGS sequence"/>
</dbReference>
<dbReference type="InterPro" id="IPR002560">
    <property type="entry name" value="Transposase_DDE"/>
</dbReference>
<gene>
    <name evidence="3" type="ORF">UBAL3_48660041</name>
</gene>
<proteinExistence type="predicted"/>
<feature type="domain" description="Transposase IS204/IS1001/IS1096/IS1165 DDE" evidence="2">
    <location>
        <begin position="86"/>
        <end position="193"/>
    </location>
</feature>
<feature type="region of interest" description="Disordered" evidence="1">
    <location>
        <begin position="206"/>
        <end position="254"/>
    </location>
</feature>
<evidence type="ECO:0000259" key="2">
    <source>
        <dbReference type="Pfam" id="PF01610"/>
    </source>
</evidence>
<dbReference type="EMBL" id="GG693853">
    <property type="protein sequence ID" value="EES53826.1"/>
    <property type="molecule type" value="Genomic_DNA"/>
</dbReference>
<keyword evidence="4" id="KW-1185">Reference proteome</keyword>
<dbReference type="Pfam" id="PF01610">
    <property type="entry name" value="DDE_Tnp_ISL3"/>
    <property type="match status" value="1"/>
</dbReference>
<dbReference type="AlphaFoldDB" id="C6HU93"/>
<dbReference type="InterPro" id="IPR047951">
    <property type="entry name" value="Transpos_ISL3"/>
</dbReference>